<dbReference type="Proteomes" id="UP000322225">
    <property type="component" value="Chromosome 1"/>
</dbReference>
<dbReference type="PANTHER" id="PTHR18460:SF3">
    <property type="entry name" value="TELO2-INTERACTING PROTEIN 1 HOMOLOG"/>
    <property type="match status" value="1"/>
</dbReference>
<reference evidence="4" key="2">
    <citation type="submission" date="2024-01" db="EMBL/GenBank/DDBJ databases">
        <title>Comparative genomics of Cryptococcus and Kwoniella reveals pathogenesis evolution and contrasting modes of karyotype evolution via chromosome fusion or intercentromeric recombination.</title>
        <authorList>
            <person name="Coelho M.A."/>
            <person name="David-Palma M."/>
            <person name="Shea T."/>
            <person name="Bowers K."/>
            <person name="McGinley-Smith S."/>
            <person name="Mohammad A.W."/>
            <person name="Gnirke A."/>
            <person name="Yurkov A.M."/>
            <person name="Nowrousian M."/>
            <person name="Sun S."/>
            <person name="Cuomo C.A."/>
            <person name="Heitman J."/>
        </authorList>
    </citation>
    <scope>NUCLEOTIDE SEQUENCE</scope>
    <source>
        <strain evidence="4">CBS 12478</strain>
    </source>
</reference>
<dbReference type="PANTHER" id="PTHR18460">
    <property type="entry name" value="TEL2 INTERACTING PROTEIN 1 TTI1 FAMILY MEMBER"/>
    <property type="match status" value="1"/>
</dbReference>
<evidence type="ECO:0000313" key="4">
    <source>
        <dbReference type="EMBL" id="WWD15757.1"/>
    </source>
</evidence>
<dbReference type="GeneID" id="43591070"/>
<feature type="region of interest" description="Disordered" evidence="1">
    <location>
        <begin position="1147"/>
        <end position="1167"/>
    </location>
</feature>
<name>A0AAJ8LDJ3_9TREE</name>
<proteinExistence type="predicted"/>
<dbReference type="SUPFAM" id="SSF48371">
    <property type="entry name" value="ARM repeat"/>
    <property type="match status" value="1"/>
</dbReference>
<dbReference type="EMBL" id="CP144051">
    <property type="protein sequence ID" value="WWD15757.1"/>
    <property type="molecule type" value="Genomic_DNA"/>
</dbReference>
<organism evidence="4 5">
    <name type="scientific">Kwoniella shandongensis</name>
    <dbReference type="NCBI Taxonomy" id="1734106"/>
    <lineage>
        <taxon>Eukaryota</taxon>
        <taxon>Fungi</taxon>
        <taxon>Dikarya</taxon>
        <taxon>Basidiomycota</taxon>
        <taxon>Agaricomycotina</taxon>
        <taxon>Tremellomycetes</taxon>
        <taxon>Tremellales</taxon>
        <taxon>Cryptococcaceae</taxon>
        <taxon>Kwoniella</taxon>
    </lineage>
</organism>
<feature type="region of interest" description="Disordered" evidence="1">
    <location>
        <begin position="1"/>
        <end position="44"/>
    </location>
</feature>
<feature type="region of interest" description="Disordered" evidence="1">
    <location>
        <begin position="380"/>
        <end position="405"/>
    </location>
</feature>
<dbReference type="Gene3D" id="1.25.10.10">
    <property type="entry name" value="Leucine-rich Repeat Variant"/>
    <property type="match status" value="1"/>
</dbReference>
<dbReference type="InterPro" id="IPR016441">
    <property type="entry name" value="Tti1"/>
</dbReference>
<dbReference type="InterPro" id="IPR052587">
    <property type="entry name" value="TELO2-interacting_protein_1"/>
</dbReference>
<keyword evidence="5" id="KW-1185">Reference proteome</keyword>
<dbReference type="InterPro" id="IPR049362">
    <property type="entry name" value="TTI1_rpt"/>
</dbReference>
<dbReference type="RefSeq" id="XP_031858825.2">
    <property type="nucleotide sequence ID" value="XM_032006906.2"/>
</dbReference>
<feature type="compositionally biased region" description="Polar residues" evidence="1">
    <location>
        <begin position="21"/>
        <end position="42"/>
    </location>
</feature>
<dbReference type="InterPro" id="IPR057567">
    <property type="entry name" value="TPR_TTI1_C"/>
</dbReference>
<accession>A0AAJ8LDJ3</accession>
<dbReference type="Pfam" id="PF24173">
    <property type="entry name" value="TPR_TTI1_N"/>
    <property type="match status" value="1"/>
</dbReference>
<reference evidence="4" key="1">
    <citation type="submission" date="2017-08" db="EMBL/GenBank/DDBJ databases">
        <authorList>
            <person name="Cuomo C."/>
            <person name="Billmyre B."/>
            <person name="Heitman J."/>
        </authorList>
    </citation>
    <scope>NUCLEOTIDE SEQUENCE</scope>
    <source>
        <strain evidence="4">CBS 12478</strain>
    </source>
</reference>
<dbReference type="Pfam" id="PF24181">
    <property type="entry name" value="TPR_TTI1_C"/>
    <property type="match status" value="1"/>
</dbReference>
<feature type="compositionally biased region" description="Basic and acidic residues" evidence="1">
    <location>
        <begin position="1"/>
        <end position="17"/>
    </location>
</feature>
<dbReference type="GO" id="GO:0005737">
    <property type="term" value="C:cytoplasm"/>
    <property type="evidence" value="ECO:0007669"/>
    <property type="project" value="TreeGrafter"/>
</dbReference>
<dbReference type="KEGG" id="ksn:43591070"/>
<dbReference type="Pfam" id="PF21547">
    <property type="entry name" value="TTI1"/>
    <property type="match status" value="1"/>
</dbReference>
<evidence type="ECO:0000259" key="2">
    <source>
        <dbReference type="Pfam" id="PF24173"/>
    </source>
</evidence>
<dbReference type="AlphaFoldDB" id="A0AAJ8LDJ3"/>
<dbReference type="PIRSF" id="PIRSF005250">
    <property type="entry name" value="UCP005250"/>
    <property type="match status" value="1"/>
</dbReference>
<feature type="compositionally biased region" description="Basic and acidic residues" evidence="1">
    <location>
        <begin position="1022"/>
        <end position="1034"/>
    </location>
</feature>
<evidence type="ECO:0000259" key="3">
    <source>
        <dbReference type="Pfam" id="PF24181"/>
    </source>
</evidence>
<sequence length="1276" mass="139921">MCTDRQCGHGPRDEQKPRISRVTTPRLTRQLSVPNKTNSPQLARTKESFNMPFIPPSSLSALASSRGHSPSSANGMQAGVTNMRNQQARMETFRKVKPICVSLMAIASQSPTPYSQHAQLVDSLSSTLSDLPSSTLDSAVINYVLFPITTIIRQSNPASLPDKFLESVFRLLAHTVRAWRELEGGMDITAWEQLWRFCIAAVGPRVGGSQGKEKGKGKEVSQEVQLEATQLLAALLDPSTTPGSQQSHPTPAMLERVATPRSPLLPTLFQTITFLLETAAPSPPYLQLQLSSLRLLRPLIKVYLTRKHEVLAAVLPGCVSAMSKLVHADGKSLKGEVAKEAAGVIEDVVVGTLNDAELRKIGVLRPIVGDLSQLAEEWEATAEPLPPNEPPPPSPAPSTTSTSTTAYPFPPLTSSYLEFTSYQLLSAIPPIIQLLSSHTSDLAKHAAASLAYQLIDQCSESLPLLIPRNLTSLLLLTRDPFDPVRFDAQQKLRVLLQNGDLVLEPTLLDILSNAINSLPRLVTSQQDLKVDDLARLITAIAETANETAQLHTVTKQNAIADLLGPNGAVERWSWALLDCLEFGRPTGWTAAGNTAARTAQLGWEKRPMNGSGVPLLLHDGDDAIPPPGSQFPHLPLRYVESVSTVRALGDMLSALGSAGGEAALHSVEYFVLFAKASSRRQIAKAVSALWVAERLLDGIATSQSEGVEGRVSKAVRKMAKQVVKVIVTIDDNEDDDDEEAAAAASSYQEGTTSDALLPVERSKGIDTLTTLLDKKPIPNTFAAAETRRLHVQAQRSLLTALSLQSLALSSRILSSSFRPLLLTALYILLSHLASPQNIIQEYASIALAQVAYHTGYASAQNLVIDNVDYVINVVTQRLTYKRLSTTAPLVLIAMIRLVGEPIVPLVHDVVDEIFDALDDYHGYETLASSLLAVLVTLIEVMAAEVEAEGPSAERLKKLEEFRRVEKPPRPEDDFELFFKWWDDREKRTKTEIEDILERAPQHAWGKGDLPNEVEDEEAEGEADVKMEEEGERPATRSQQVATRILEKSIYFITHRSPFLRSKVLSLIAHAIPVLASGNRESDLLPLIHNAWGSILNRLDDSEPYVVTEAAEVIAKLCENVGDFMSKRVLENVWPKFQKLLEKQRDSDKRSALVKRTPGGPGGVGVGTESSHTVSHRLHLAILKTAQYIVTEVPVSEGILWEMILLFRPFIDRRTNDEIQLRARKLYEGLGRRDGDAVWVALNATMGRLEGDKGVWGWLKVDGLDVSQNAEIILDHL</sequence>
<gene>
    <name evidence="4" type="ORF">CI109_100179</name>
</gene>
<feature type="domain" description="TTI1 N-terminal TPR" evidence="2">
    <location>
        <begin position="93"/>
        <end position="479"/>
    </location>
</feature>
<feature type="domain" description="TTI1 C-terminal TPR" evidence="3">
    <location>
        <begin position="933"/>
        <end position="1238"/>
    </location>
</feature>
<dbReference type="InterPro" id="IPR016024">
    <property type="entry name" value="ARM-type_fold"/>
</dbReference>
<dbReference type="InterPro" id="IPR057566">
    <property type="entry name" value="TPR_TTI1_N"/>
</dbReference>
<evidence type="ECO:0000256" key="1">
    <source>
        <dbReference type="SAM" id="MobiDB-lite"/>
    </source>
</evidence>
<dbReference type="InterPro" id="IPR011989">
    <property type="entry name" value="ARM-like"/>
</dbReference>
<feature type="region of interest" description="Disordered" evidence="1">
    <location>
        <begin position="1003"/>
        <end position="1038"/>
    </location>
</feature>
<feature type="compositionally biased region" description="Acidic residues" evidence="1">
    <location>
        <begin position="1011"/>
        <end position="1021"/>
    </location>
</feature>
<protein>
    <submittedName>
        <fullName evidence="4">Uncharacterized protein</fullName>
    </submittedName>
</protein>
<feature type="compositionally biased region" description="Pro residues" evidence="1">
    <location>
        <begin position="384"/>
        <end position="396"/>
    </location>
</feature>
<evidence type="ECO:0000313" key="5">
    <source>
        <dbReference type="Proteomes" id="UP000322225"/>
    </source>
</evidence>